<evidence type="ECO:0000313" key="2">
    <source>
        <dbReference type="EMBL" id="GJE85040.1"/>
    </source>
</evidence>
<organism evidence="2 3">
    <name type="scientific">Phanerochaete sordida</name>
    <dbReference type="NCBI Taxonomy" id="48140"/>
    <lineage>
        <taxon>Eukaryota</taxon>
        <taxon>Fungi</taxon>
        <taxon>Dikarya</taxon>
        <taxon>Basidiomycota</taxon>
        <taxon>Agaricomycotina</taxon>
        <taxon>Agaricomycetes</taxon>
        <taxon>Polyporales</taxon>
        <taxon>Phanerochaetaceae</taxon>
        <taxon>Phanerochaete</taxon>
    </lineage>
</organism>
<evidence type="ECO:0000313" key="3">
    <source>
        <dbReference type="Proteomes" id="UP000703269"/>
    </source>
</evidence>
<sequence length="189" mass="21079">MLCARRRTGTTRIPRAARARSANTQRQPLGLSYTDSPAGMSSWPLSDMRKPRTILSEVRDLNVKRLISPMQNEPPGCNPTKIPPRMSIAGYLCAIKQDLGGARHRFCCVTPSSSLVHASSDSCKPKTMYLCPHLYHSALLQLRFVPTSVGAQGLRQMLSSRTTTGADELDSLIVRRVCYRRSIFHHSLR</sequence>
<dbReference type="Proteomes" id="UP000703269">
    <property type="component" value="Unassembled WGS sequence"/>
</dbReference>
<keyword evidence="3" id="KW-1185">Reference proteome</keyword>
<accession>A0A9P3FZ79</accession>
<protein>
    <submittedName>
        <fullName evidence="2">Uncharacterized protein</fullName>
    </submittedName>
</protein>
<proteinExistence type="predicted"/>
<feature type="region of interest" description="Disordered" evidence="1">
    <location>
        <begin position="1"/>
        <end position="33"/>
    </location>
</feature>
<dbReference type="AlphaFoldDB" id="A0A9P3FZ79"/>
<comment type="caution">
    <text evidence="2">The sequence shown here is derived from an EMBL/GenBank/DDBJ whole genome shotgun (WGS) entry which is preliminary data.</text>
</comment>
<reference evidence="2 3" key="1">
    <citation type="submission" date="2021-08" db="EMBL/GenBank/DDBJ databases">
        <title>Draft Genome Sequence of Phanerochaete sordida strain YK-624.</title>
        <authorList>
            <person name="Mori T."/>
            <person name="Dohra H."/>
            <person name="Suzuki T."/>
            <person name="Kawagishi H."/>
            <person name="Hirai H."/>
        </authorList>
    </citation>
    <scope>NUCLEOTIDE SEQUENCE [LARGE SCALE GENOMIC DNA]</scope>
    <source>
        <strain evidence="2 3">YK-624</strain>
    </source>
</reference>
<dbReference type="EMBL" id="BPQB01000002">
    <property type="protein sequence ID" value="GJE85040.1"/>
    <property type="molecule type" value="Genomic_DNA"/>
</dbReference>
<gene>
    <name evidence="2" type="ORF">PsYK624_011170</name>
</gene>
<evidence type="ECO:0000256" key="1">
    <source>
        <dbReference type="SAM" id="MobiDB-lite"/>
    </source>
</evidence>
<name>A0A9P3FZ79_9APHY</name>